<reference evidence="2" key="2">
    <citation type="submission" date="2021-03" db="UniProtKB">
        <authorList>
            <consortium name="EnsemblPlants"/>
        </authorList>
    </citation>
    <scope>IDENTIFICATION</scope>
</reference>
<keyword evidence="3" id="KW-1185">Reference proteome</keyword>
<accession>A0A803P4K8</accession>
<sequence>MVFTRKTFLKKTLQGGLKTVMEVVNPLLPERAQSRDTRSSDISNVNDQGENPKNQRDHIYDDRDAENNEEEEDDEDYAHDRYYKDSYYYEGNMRENPLMLEPPLLNRTRGRQKNVTQRIHMLVNLLGEMQIMSTGLLRPKRCLDAMYEKEKSEKQRPRGNDHRNNLNDKVRGIDVSKSDTKRRIMEAPLTVHFKMPKIELYDGCRDPKTHIYRCNKMMEVAKGVGHPQVLGMQLLTHTALPAQVVVIVVAQGYGNPYGPSASLKAPTQTNFSSYAATHTRCSSTSGYSKLKVLGNNVSQS</sequence>
<protein>
    <submittedName>
        <fullName evidence="2">Uncharacterized protein</fullName>
    </submittedName>
</protein>
<reference evidence="2" key="1">
    <citation type="submission" date="2018-11" db="EMBL/GenBank/DDBJ databases">
        <authorList>
            <person name="Grassa J C."/>
        </authorList>
    </citation>
    <scope>NUCLEOTIDE SEQUENCE [LARGE SCALE GENOMIC DNA]</scope>
</reference>
<evidence type="ECO:0000313" key="2">
    <source>
        <dbReference type="EnsemblPlants" id="cds.evm.model.03.1258"/>
    </source>
</evidence>
<feature type="compositionally biased region" description="Acidic residues" evidence="1">
    <location>
        <begin position="67"/>
        <end position="77"/>
    </location>
</feature>
<dbReference type="AlphaFoldDB" id="A0A803P4K8"/>
<name>A0A803P4K8_CANSA</name>
<feature type="compositionally biased region" description="Polar residues" evidence="1">
    <location>
        <begin position="40"/>
        <end position="52"/>
    </location>
</feature>
<proteinExistence type="predicted"/>
<dbReference type="Proteomes" id="UP000596661">
    <property type="component" value="Chromosome 3"/>
</dbReference>
<dbReference type="Gramene" id="evm.model.03.1258">
    <property type="protein sequence ID" value="cds.evm.model.03.1258"/>
    <property type="gene ID" value="evm.TU.03.1258"/>
</dbReference>
<dbReference type="EMBL" id="UZAU01000290">
    <property type="status" value="NOT_ANNOTATED_CDS"/>
    <property type="molecule type" value="Genomic_DNA"/>
</dbReference>
<organism evidence="2 3">
    <name type="scientific">Cannabis sativa</name>
    <name type="common">Hemp</name>
    <name type="synonym">Marijuana</name>
    <dbReference type="NCBI Taxonomy" id="3483"/>
    <lineage>
        <taxon>Eukaryota</taxon>
        <taxon>Viridiplantae</taxon>
        <taxon>Streptophyta</taxon>
        <taxon>Embryophyta</taxon>
        <taxon>Tracheophyta</taxon>
        <taxon>Spermatophyta</taxon>
        <taxon>Magnoliopsida</taxon>
        <taxon>eudicotyledons</taxon>
        <taxon>Gunneridae</taxon>
        <taxon>Pentapetalae</taxon>
        <taxon>rosids</taxon>
        <taxon>fabids</taxon>
        <taxon>Rosales</taxon>
        <taxon>Cannabaceae</taxon>
        <taxon>Cannabis</taxon>
    </lineage>
</organism>
<evidence type="ECO:0000313" key="3">
    <source>
        <dbReference type="Proteomes" id="UP000596661"/>
    </source>
</evidence>
<feature type="region of interest" description="Disordered" evidence="1">
    <location>
        <begin position="28"/>
        <end position="80"/>
    </location>
</feature>
<feature type="region of interest" description="Disordered" evidence="1">
    <location>
        <begin position="149"/>
        <end position="168"/>
    </location>
</feature>
<feature type="compositionally biased region" description="Basic and acidic residues" evidence="1">
    <location>
        <begin position="53"/>
        <end position="66"/>
    </location>
</feature>
<evidence type="ECO:0000256" key="1">
    <source>
        <dbReference type="SAM" id="MobiDB-lite"/>
    </source>
</evidence>
<dbReference type="EnsemblPlants" id="evm.model.03.1258">
    <property type="protein sequence ID" value="cds.evm.model.03.1258"/>
    <property type="gene ID" value="evm.TU.03.1258"/>
</dbReference>